<feature type="compositionally biased region" description="Basic residues" evidence="7">
    <location>
        <begin position="242"/>
        <end position="251"/>
    </location>
</feature>
<evidence type="ECO:0000256" key="8">
    <source>
        <dbReference type="SAM" id="SignalP"/>
    </source>
</evidence>
<organism evidence="9 10">
    <name type="scientific">Mugilogobius chulae</name>
    <name type="common">yellowstripe goby</name>
    <dbReference type="NCBI Taxonomy" id="88201"/>
    <lineage>
        <taxon>Eukaryota</taxon>
        <taxon>Metazoa</taxon>
        <taxon>Chordata</taxon>
        <taxon>Craniata</taxon>
        <taxon>Vertebrata</taxon>
        <taxon>Euteleostomi</taxon>
        <taxon>Actinopterygii</taxon>
        <taxon>Neopterygii</taxon>
        <taxon>Teleostei</taxon>
        <taxon>Neoteleostei</taxon>
        <taxon>Acanthomorphata</taxon>
        <taxon>Gobiaria</taxon>
        <taxon>Gobiiformes</taxon>
        <taxon>Gobioidei</taxon>
        <taxon>Gobiidae</taxon>
        <taxon>Gobionellinae</taxon>
        <taxon>Mugilogobius</taxon>
    </lineage>
</organism>
<evidence type="ECO:0000256" key="3">
    <source>
        <dbReference type="ARBA" id="ARBA00022525"/>
    </source>
</evidence>
<comment type="caution">
    <text evidence="9">The sequence shown here is derived from an EMBL/GenBank/DDBJ whole genome shotgun (WGS) entry which is preliminary data.</text>
</comment>
<evidence type="ECO:0000313" key="10">
    <source>
        <dbReference type="Proteomes" id="UP001460270"/>
    </source>
</evidence>
<feature type="region of interest" description="Disordered" evidence="7">
    <location>
        <begin position="150"/>
        <end position="176"/>
    </location>
</feature>
<evidence type="ECO:0000256" key="4">
    <source>
        <dbReference type="ARBA" id="ARBA00022729"/>
    </source>
</evidence>
<dbReference type="Proteomes" id="UP001460270">
    <property type="component" value="Unassembled WGS sequence"/>
</dbReference>
<keyword evidence="4 8" id="KW-0732">Signal</keyword>
<feature type="region of interest" description="Disordered" evidence="7">
    <location>
        <begin position="240"/>
        <end position="304"/>
    </location>
</feature>
<dbReference type="AlphaFoldDB" id="A0AAW0PAI6"/>
<feature type="compositionally biased region" description="Basic and acidic residues" evidence="7">
    <location>
        <begin position="152"/>
        <end position="174"/>
    </location>
</feature>
<name>A0AAW0PAI6_9GOBI</name>
<evidence type="ECO:0000256" key="2">
    <source>
        <dbReference type="ARBA" id="ARBA00008326"/>
    </source>
</evidence>
<sequence>MWTQASSLLLLLFACCFWATHAQDRRQNIWNDPITFNTKAKDKCTMIITGQGENTKLRLSCQGPKRSYWCEYVGKPYTCRSFNKNPRHYFVQMMWGLRKLNNACQAPRVIKPHMCRKATDESQMVFSSASFARQPERQSGVSQARAAVAEAPGERALREMQRSSQREPEPTPETHKKRMARLYCWKSMQGFVPMSSGCLRSSRQPHSVTCAGRTTVLSSGGPEHYWDFSKLNEMFGSSFSKPAKHAQHKHPPERSTQTHACCRRPPHGSVSGPAHARPAKPSPSADQGQDGDQGQGRVHLGGDGRTSLHHGITCKKGSKTISCDYVAQPNLCPQFAGNPKLYWRQIERSLRKQRKVCEDSGALVRAGMCRGLRERLTSGWGKLTGRIAHVPVPHPRLSSPVSRLTRGWHRSTADSPGPKPGDASSHSIDEAQEDHGRWKPPAQAAI</sequence>
<feature type="signal peptide" evidence="8">
    <location>
        <begin position="1"/>
        <end position="22"/>
    </location>
</feature>
<dbReference type="EMBL" id="JBBPFD010000006">
    <property type="protein sequence ID" value="KAK7922189.1"/>
    <property type="molecule type" value="Genomic_DNA"/>
</dbReference>
<proteinExistence type="inferred from homology"/>
<dbReference type="PANTHER" id="PTHR15258">
    <property type="entry name" value="FGF BINDING PROTEIN-RELATED"/>
    <property type="match status" value="1"/>
</dbReference>
<evidence type="ECO:0000256" key="5">
    <source>
        <dbReference type="ARBA" id="ARBA00023157"/>
    </source>
</evidence>
<keyword evidence="10" id="KW-1185">Reference proteome</keyword>
<keyword evidence="6" id="KW-0340">Growth factor binding</keyword>
<feature type="region of interest" description="Disordered" evidence="7">
    <location>
        <begin position="391"/>
        <end position="446"/>
    </location>
</feature>
<gene>
    <name evidence="9" type="ORF">WMY93_009091</name>
</gene>
<evidence type="ECO:0000313" key="9">
    <source>
        <dbReference type="EMBL" id="KAK7922189.1"/>
    </source>
</evidence>
<reference evidence="10" key="1">
    <citation type="submission" date="2024-04" db="EMBL/GenBank/DDBJ databases">
        <title>Salinicola lusitanus LLJ914,a marine bacterium isolated from the Okinawa Trough.</title>
        <authorList>
            <person name="Li J."/>
        </authorList>
    </citation>
    <scope>NUCLEOTIDE SEQUENCE [LARGE SCALE GENOMIC DNA]</scope>
</reference>
<evidence type="ECO:0000256" key="1">
    <source>
        <dbReference type="ARBA" id="ARBA00004613"/>
    </source>
</evidence>
<keyword evidence="3" id="KW-0964">Secreted</keyword>
<dbReference type="GO" id="GO:0005576">
    <property type="term" value="C:extracellular region"/>
    <property type="evidence" value="ECO:0007669"/>
    <property type="project" value="UniProtKB-SubCell"/>
</dbReference>
<dbReference type="InterPro" id="IPR010510">
    <property type="entry name" value="FGF1-bd"/>
</dbReference>
<evidence type="ECO:0008006" key="11">
    <source>
        <dbReference type="Google" id="ProtNLM"/>
    </source>
</evidence>
<dbReference type="Pfam" id="PF06473">
    <property type="entry name" value="FGF-BP1"/>
    <property type="match status" value="2"/>
</dbReference>
<accession>A0AAW0PAI6</accession>
<keyword evidence="5" id="KW-1015">Disulfide bond</keyword>
<evidence type="ECO:0000256" key="7">
    <source>
        <dbReference type="SAM" id="MobiDB-lite"/>
    </source>
</evidence>
<dbReference type="GO" id="GO:0007267">
    <property type="term" value="P:cell-cell signaling"/>
    <property type="evidence" value="ECO:0007669"/>
    <property type="project" value="TreeGrafter"/>
</dbReference>
<protein>
    <recommendedName>
        <fullName evidence="11">Fibroblast growth factor binding protein 2</fullName>
    </recommendedName>
</protein>
<comment type="similarity">
    <text evidence="2">Belongs to the fibroblast growth factor-binding protein family.</text>
</comment>
<evidence type="ECO:0000256" key="6">
    <source>
        <dbReference type="ARBA" id="ARBA00023183"/>
    </source>
</evidence>
<dbReference type="GO" id="GO:0019838">
    <property type="term" value="F:growth factor binding"/>
    <property type="evidence" value="ECO:0007669"/>
    <property type="project" value="UniProtKB-KW"/>
</dbReference>
<dbReference type="PANTHER" id="PTHR15258:SF1">
    <property type="entry name" value="FIBROBLAST GROWTH FACTOR-BINDING PROTEIN 2"/>
    <property type="match status" value="1"/>
</dbReference>
<feature type="compositionally biased region" description="Gly residues" evidence="7">
    <location>
        <begin position="291"/>
        <end position="304"/>
    </location>
</feature>
<feature type="chain" id="PRO_5043777044" description="Fibroblast growth factor binding protein 2" evidence="8">
    <location>
        <begin position="23"/>
        <end position="446"/>
    </location>
</feature>
<feature type="compositionally biased region" description="Basic and acidic residues" evidence="7">
    <location>
        <begin position="427"/>
        <end position="437"/>
    </location>
</feature>
<comment type="subcellular location">
    <subcellularLocation>
        <location evidence="1">Secreted</location>
    </subcellularLocation>
</comment>